<gene>
    <name evidence="1" type="ORF">ACF05T_26865</name>
</gene>
<protein>
    <submittedName>
        <fullName evidence="1">Uncharacterized protein</fullName>
    </submittedName>
</protein>
<dbReference type="Proteomes" id="UP001603013">
    <property type="component" value="Unassembled WGS sequence"/>
</dbReference>
<name>A0ABW6YIU6_9ACTN</name>
<sequence length="54" mass="5658">MVELNGVAPTSRVRGTAEIKAVTVAGEALVGIAERNWSRRSAAAAELTVHIART</sequence>
<evidence type="ECO:0000313" key="2">
    <source>
        <dbReference type="Proteomes" id="UP001603013"/>
    </source>
</evidence>
<proteinExistence type="predicted"/>
<dbReference type="EMBL" id="JBIBSM010000016">
    <property type="protein sequence ID" value="MFF8279690.1"/>
    <property type="molecule type" value="Genomic_DNA"/>
</dbReference>
<accession>A0ABW6YIU6</accession>
<comment type="caution">
    <text evidence="1">The sequence shown here is derived from an EMBL/GenBank/DDBJ whole genome shotgun (WGS) entry which is preliminary data.</text>
</comment>
<dbReference type="RefSeq" id="WP_391936619.1">
    <property type="nucleotide sequence ID" value="NZ_JBIBSM010000016.1"/>
</dbReference>
<reference evidence="1 2" key="1">
    <citation type="submission" date="2024-10" db="EMBL/GenBank/DDBJ databases">
        <title>The Natural Products Discovery Center: Release of the First 8490 Sequenced Strains for Exploring Actinobacteria Biosynthetic Diversity.</title>
        <authorList>
            <person name="Kalkreuter E."/>
            <person name="Kautsar S.A."/>
            <person name="Yang D."/>
            <person name="Bader C.D."/>
            <person name="Teijaro C.N."/>
            <person name="Fluegel L."/>
            <person name="Davis C.M."/>
            <person name="Simpson J.R."/>
            <person name="Lauterbach L."/>
            <person name="Steele A.D."/>
            <person name="Gui C."/>
            <person name="Meng S."/>
            <person name="Li G."/>
            <person name="Viehrig K."/>
            <person name="Ye F."/>
            <person name="Su P."/>
            <person name="Kiefer A.F."/>
            <person name="Nichols A."/>
            <person name="Cepeda A.J."/>
            <person name="Yan W."/>
            <person name="Fan B."/>
            <person name="Jiang Y."/>
            <person name="Adhikari A."/>
            <person name="Zheng C.-J."/>
            <person name="Schuster L."/>
            <person name="Cowan T.M."/>
            <person name="Smanski M.J."/>
            <person name="Chevrette M.G."/>
            <person name="De Carvalho L.P.S."/>
            <person name="Shen B."/>
        </authorList>
    </citation>
    <scope>NUCLEOTIDE SEQUENCE [LARGE SCALE GENOMIC DNA]</scope>
    <source>
        <strain evidence="1 2">NPDC015755</strain>
    </source>
</reference>
<evidence type="ECO:0000313" key="1">
    <source>
        <dbReference type="EMBL" id="MFF8279690.1"/>
    </source>
</evidence>
<organism evidence="1 2">
    <name type="scientific">Streptomyces lateritius</name>
    <dbReference type="NCBI Taxonomy" id="67313"/>
    <lineage>
        <taxon>Bacteria</taxon>
        <taxon>Bacillati</taxon>
        <taxon>Actinomycetota</taxon>
        <taxon>Actinomycetes</taxon>
        <taxon>Kitasatosporales</taxon>
        <taxon>Streptomycetaceae</taxon>
        <taxon>Streptomyces</taxon>
    </lineage>
</organism>
<keyword evidence="2" id="KW-1185">Reference proteome</keyword>